<dbReference type="PANTHER" id="PTHR45138">
    <property type="entry name" value="REGULATORY COMPONENTS OF SENSORY TRANSDUCTION SYSTEM"/>
    <property type="match status" value="1"/>
</dbReference>
<dbReference type="InterPro" id="IPR029787">
    <property type="entry name" value="Nucleotide_cyclase"/>
</dbReference>
<keyword evidence="1" id="KW-0472">Membrane</keyword>
<gene>
    <name evidence="3" type="ORF">SAMN05216313_109135</name>
</gene>
<accession>A0A1I0FRW6</accession>
<dbReference type="SUPFAM" id="SSF55073">
    <property type="entry name" value="Nucleotide cyclase"/>
    <property type="match status" value="1"/>
</dbReference>
<dbReference type="Pfam" id="PF00990">
    <property type="entry name" value="GGDEF"/>
    <property type="match status" value="1"/>
</dbReference>
<reference evidence="4" key="1">
    <citation type="submission" date="2016-10" db="EMBL/GenBank/DDBJ databases">
        <authorList>
            <person name="Varghese N."/>
            <person name="Submissions S."/>
        </authorList>
    </citation>
    <scope>NUCLEOTIDE SEQUENCE [LARGE SCALE GENOMIC DNA]</scope>
    <source>
        <strain evidence="4">NLAE-zl-G277</strain>
    </source>
</reference>
<feature type="transmembrane region" description="Helical" evidence="1">
    <location>
        <begin position="122"/>
        <end position="140"/>
    </location>
</feature>
<dbReference type="GO" id="GO:0043709">
    <property type="term" value="P:cell adhesion involved in single-species biofilm formation"/>
    <property type="evidence" value="ECO:0007669"/>
    <property type="project" value="TreeGrafter"/>
</dbReference>
<feature type="transmembrane region" description="Helical" evidence="1">
    <location>
        <begin position="160"/>
        <end position="181"/>
    </location>
</feature>
<evidence type="ECO:0000313" key="3">
    <source>
        <dbReference type="EMBL" id="SET60942.1"/>
    </source>
</evidence>
<organism evidence="3 4">
    <name type="scientific">Enterocloster lavalensis</name>
    <dbReference type="NCBI Taxonomy" id="460384"/>
    <lineage>
        <taxon>Bacteria</taxon>
        <taxon>Bacillati</taxon>
        <taxon>Bacillota</taxon>
        <taxon>Clostridia</taxon>
        <taxon>Lachnospirales</taxon>
        <taxon>Lachnospiraceae</taxon>
        <taxon>Enterocloster</taxon>
    </lineage>
</organism>
<proteinExistence type="predicted"/>
<name>A0A1I0FRW6_9FIRM</name>
<dbReference type="Gene3D" id="3.30.70.270">
    <property type="match status" value="1"/>
</dbReference>
<dbReference type="GO" id="GO:0005886">
    <property type="term" value="C:plasma membrane"/>
    <property type="evidence" value="ECO:0007669"/>
    <property type="project" value="TreeGrafter"/>
</dbReference>
<protein>
    <submittedName>
        <fullName evidence="3">Diguanylate cyclase (GGDEF) domain-containing protein</fullName>
    </submittedName>
</protein>
<dbReference type="STRING" id="460384.SAMN05216313_109135"/>
<evidence type="ECO:0000256" key="1">
    <source>
        <dbReference type="SAM" id="Phobius"/>
    </source>
</evidence>
<dbReference type="InterPro" id="IPR000160">
    <property type="entry name" value="GGDEF_dom"/>
</dbReference>
<evidence type="ECO:0000259" key="2">
    <source>
        <dbReference type="PROSITE" id="PS50887"/>
    </source>
</evidence>
<feature type="transmembrane region" description="Helical" evidence="1">
    <location>
        <begin position="187"/>
        <end position="211"/>
    </location>
</feature>
<evidence type="ECO:0000313" key="4">
    <source>
        <dbReference type="Proteomes" id="UP000198508"/>
    </source>
</evidence>
<dbReference type="GO" id="GO:0052621">
    <property type="term" value="F:diguanylate cyclase activity"/>
    <property type="evidence" value="ECO:0007669"/>
    <property type="project" value="TreeGrafter"/>
</dbReference>
<feature type="transmembrane region" description="Helical" evidence="1">
    <location>
        <begin position="85"/>
        <end position="107"/>
    </location>
</feature>
<dbReference type="GO" id="GO:1902201">
    <property type="term" value="P:negative regulation of bacterial-type flagellum-dependent cell motility"/>
    <property type="evidence" value="ECO:0007669"/>
    <property type="project" value="TreeGrafter"/>
</dbReference>
<sequence length="396" mass="45691">MILFPVLLFLNGLSEYLLNRMMAAMGVLAPAHRGYHMLCAVLRIVWIFLGAILLTPLPVLLIGLFFLLFLNVLPYPDRRLMMNHFTMVIYLIYTSLLMTVIGTAGLLKFDITRIAANTELRLIVMNTTFAFYNMACLFLLHSHPEFLWKQDYDKSKVVIYTRFLFVCSAYHILDSMILTLYPAGRISYLLLVSGDVLIFFLMFNFLNYNYVFAKSEELRRQYEESEVLIAQRYFEKESLKKISEVDSLTNAYNRREICSIMAGHIQNGLRLICVFIDLDGLKRANDLYGHTFGDLMLKRFADTCAGMMQGEGYLARIGGDEFLLVFPGGEINRIETLVRNLQLKLLETADPKDKIFFSYGISSNEDSVDRYMDAADQRMYADKSRKQRGSLWTETI</sequence>
<dbReference type="InterPro" id="IPR043128">
    <property type="entry name" value="Rev_trsase/Diguanyl_cyclase"/>
</dbReference>
<dbReference type="SMART" id="SM00267">
    <property type="entry name" value="GGDEF"/>
    <property type="match status" value="1"/>
</dbReference>
<dbReference type="PROSITE" id="PS50887">
    <property type="entry name" value="GGDEF"/>
    <property type="match status" value="1"/>
</dbReference>
<feature type="domain" description="GGDEF" evidence="2">
    <location>
        <begin position="269"/>
        <end position="394"/>
    </location>
</feature>
<feature type="transmembrane region" description="Helical" evidence="1">
    <location>
        <begin position="44"/>
        <end position="73"/>
    </location>
</feature>
<dbReference type="Proteomes" id="UP000198508">
    <property type="component" value="Unassembled WGS sequence"/>
</dbReference>
<keyword evidence="1" id="KW-1133">Transmembrane helix</keyword>
<dbReference type="RefSeq" id="WP_092363236.1">
    <property type="nucleotide sequence ID" value="NZ_FOIM01000009.1"/>
</dbReference>
<keyword evidence="1" id="KW-0812">Transmembrane</keyword>
<dbReference type="NCBIfam" id="TIGR00254">
    <property type="entry name" value="GGDEF"/>
    <property type="match status" value="1"/>
</dbReference>
<keyword evidence="4" id="KW-1185">Reference proteome</keyword>
<dbReference type="CDD" id="cd01949">
    <property type="entry name" value="GGDEF"/>
    <property type="match status" value="1"/>
</dbReference>
<dbReference type="AlphaFoldDB" id="A0A1I0FRW6"/>
<dbReference type="InterPro" id="IPR050469">
    <property type="entry name" value="Diguanylate_Cyclase"/>
</dbReference>
<dbReference type="EMBL" id="FOIM01000009">
    <property type="protein sequence ID" value="SET60942.1"/>
    <property type="molecule type" value="Genomic_DNA"/>
</dbReference>
<dbReference type="PANTHER" id="PTHR45138:SF23">
    <property type="entry name" value="SIGNALING PROTEIN"/>
    <property type="match status" value="1"/>
</dbReference>